<evidence type="ECO:0000259" key="16">
    <source>
        <dbReference type="PROSITE" id="PS51855"/>
    </source>
</evidence>
<dbReference type="PROSITE" id="PS51257">
    <property type="entry name" value="PROKAR_LIPOPROTEIN"/>
    <property type="match status" value="1"/>
</dbReference>
<feature type="binding site" evidence="14">
    <location>
        <position position="242"/>
    </location>
    <ligand>
        <name>ATP</name>
        <dbReference type="ChEBI" id="CHEBI:30616"/>
        <label>1</label>
    </ligand>
</feature>
<feature type="binding site" evidence="14">
    <location>
        <position position="300"/>
    </location>
    <ligand>
        <name>Mg(2+)</name>
        <dbReference type="ChEBI" id="CHEBI:18420"/>
        <label>2</label>
    </ligand>
</feature>
<evidence type="ECO:0000256" key="10">
    <source>
        <dbReference type="ARBA" id="ARBA00022842"/>
    </source>
</evidence>
<feature type="binding site" evidence="14">
    <location>
        <position position="836"/>
    </location>
    <ligand>
        <name>Mn(2+)</name>
        <dbReference type="ChEBI" id="CHEBI:29035"/>
        <label>3</label>
    </ligand>
</feature>
<feature type="binding site" evidence="14">
    <location>
        <position position="853"/>
    </location>
    <ligand>
        <name>Mg(2+)</name>
        <dbReference type="ChEBI" id="CHEBI:18420"/>
        <label>3</label>
    </ligand>
</feature>
<dbReference type="PROSITE" id="PS00866">
    <property type="entry name" value="CPSASE_1"/>
    <property type="match status" value="2"/>
</dbReference>
<feature type="binding site" evidence="14">
    <location>
        <position position="300"/>
    </location>
    <ligand>
        <name>ATP</name>
        <dbReference type="ChEBI" id="CHEBI:30616"/>
        <label>1</label>
    </ligand>
</feature>
<keyword evidence="6" id="KW-0479">Metal-binding</keyword>
<evidence type="ECO:0000256" key="3">
    <source>
        <dbReference type="ARBA" id="ARBA00022571"/>
    </source>
</evidence>
<dbReference type="Pfam" id="PF02787">
    <property type="entry name" value="CPSase_L_D3"/>
    <property type="match status" value="1"/>
</dbReference>
<dbReference type="Pfam" id="PF02786">
    <property type="entry name" value="CPSase_L_D2"/>
    <property type="match status" value="2"/>
</dbReference>
<comment type="catalytic activity">
    <reaction evidence="13 14">
        <text>hydrogencarbonate + NH4(+) + 2 ATP = carbamoyl phosphate + 2 ADP + phosphate + 2 H(+)</text>
        <dbReference type="Rhea" id="RHEA:18029"/>
        <dbReference type="ChEBI" id="CHEBI:15378"/>
        <dbReference type="ChEBI" id="CHEBI:17544"/>
        <dbReference type="ChEBI" id="CHEBI:28938"/>
        <dbReference type="ChEBI" id="CHEBI:30616"/>
        <dbReference type="ChEBI" id="CHEBI:43474"/>
        <dbReference type="ChEBI" id="CHEBI:58228"/>
        <dbReference type="ChEBI" id="CHEBI:456216"/>
        <dbReference type="EC" id="6.3.4.16"/>
    </reaction>
</comment>
<keyword evidence="10" id="KW-0460">Magnesium</keyword>
<dbReference type="GO" id="GO:0004088">
    <property type="term" value="F:carbamoyl-phosphate synthase (glutamine-hydrolyzing) activity"/>
    <property type="evidence" value="ECO:0007669"/>
    <property type="project" value="UniProtKB-EC"/>
</dbReference>
<gene>
    <name evidence="14 17" type="primary">carB</name>
    <name evidence="17" type="ORF">PN492_13055</name>
</gene>
<feature type="binding site" evidence="14">
    <location>
        <position position="853"/>
    </location>
    <ligand>
        <name>ATP</name>
        <dbReference type="ChEBI" id="CHEBI:30616"/>
        <label>2</label>
    </ligand>
</feature>
<dbReference type="Gene3D" id="3.30.470.20">
    <property type="entry name" value="ATP-grasp fold, B domain"/>
    <property type="match status" value="2"/>
</dbReference>
<feature type="binding site" evidence="14">
    <location>
        <position position="855"/>
    </location>
    <ligand>
        <name>Mn(2+)</name>
        <dbReference type="ChEBI" id="CHEBI:29035"/>
        <label>4</label>
    </ligand>
</feature>
<dbReference type="PROSITE" id="PS50975">
    <property type="entry name" value="ATP_GRASP"/>
    <property type="match status" value="2"/>
</dbReference>
<evidence type="ECO:0000256" key="11">
    <source>
        <dbReference type="ARBA" id="ARBA00022975"/>
    </source>
</evidence>
<feature type="binding site" evidence="14">
    <location>
        <position position="176"/>
    </location>
    <ligand>
        <name>ATP</name>
        <dbReference type="ChEBI" id="CHEBI:30616"/>
        <label>1</label>
    </ligand>
</feature>
<proteinExistence type="inferred from homology"/>
<dbReference type="InterPro" id="IPR033937">
    <property type="entry name" value="MGS_CPS_CarB"/>
</dbReference>
<feature type="binding site" evidence="14">
    <location>
        <position position="129"/>
    </location>
    <ligand>
        <name>ATP</name>
        <dbReference type="ChEBI" id="CHEBI:30616"/>
        <label>1</label>
    </ligand>
</feature>
<evidence type="ECO:0000256" key="13">
    <source>
        <dbReference type="ARBA" id="ARBA00047359"/>
    </source>
</evidence>
<feature type="binding site" evidence="14">
    <location>
        <position position="286"/>
    </location>
    <ligand>
        <name>ATP</name>
        <dbReference type="ChEBI" id="CHEBI:30616"/>
        <label>1</label>
    </ligand>
</feature>
<dbReference type="EMBL" id="JAQMTU010000076">
    <property type="protein sequence ID" value="MDB9487465.1"/>
    <property type="molecule type" value="Genomic_DNA"/>
</dbReference>
<dbReference type="HAMAP" id="MF_01210_B">
    <property type="entry name" value="CPSase_L_chain_B"/>
    <property type="match status" value="1"/>
</dbReference>
<dbReference type="InterPro" id="IPR005479">
    <property type="entry name" value="CPAse_ATP-bd"/>
</dbReference>
<evidence type="ECO:0000256" key="4">
    <source>
        <dbReference type="ARBA" id="ARBA00022598"/>
    </source>
</evidence>
<dbReference type="SUPFAM" id="SSF52335">
    <property type="entry name" value="Methylglyoxal synthase-like"/>
    <property type="match status" value="1"/>
</dbReference>
<feature type="binding site" evidence="14">
    <location>
        <position position="300"/>
    </location>
    <ligand>
        <name>Mn(2+)</name>
        <dbReference type="ChEBI" id="CHEBI:29035"/>
        <label>1</label>
    </ligand>
</feature>
<dbReference type="InterPro" id="IPR016185">
    <property type="entry name" value="PreATP-grasp_dom_sf"/>
</dbReference>
<keyword evidence="12" id="KW-0464">Manganese</keyword>
<dbReference type="Pfam" id="PF25596">
    <property type="entry name" value="CPSase_L_D1"/>
    <property type="match status" value="2"/>
</dbReference>
<dbReference type="HAMAP" id="MF_01210_A">
    <property type="entry name" value="CPSase_L_chain_A"/>
    <property type="match status" value="1"/>
</dbReference>
<keyword evidence="8 14" id="KW-0547">Nucleotide-binding</keyword>
<comment type="similarity">
    <text evidence="2 14">Belongs to the CarB family.</text>
</comment>
<feature type="binding site" evidence="14">
    <location>
        <position position="794"/>
    </location>
    <ligand>
        <name>ATP</name>
        <dbReference type="ChEBI" id="CHEBI:30616"/>
        <label>2</label>
    </ligand>
</feature>
<dbReference type="NCBIfam" id="NF009455">
    <property type="entry name" value="PRK12815.1"/>
    <property type="match status" value="1"/>
</dbReference>
<dbReference type="InterPro" id="IPR006275">
    <property type="entry name" value="CPSase_lsu"/>
</dbReference>
<feature type="domain" description="MGS-like" evidence="16">
    <location>
        <begin position="949"/>
        <end position="1086"/>
    </location>
</feature>
<feature type="binding site" evidence="14">
    <location>
        <position position="760"/>
    </location>
    <ligand>
        <name>ATP</name>
        <dbReference type="ChEBI" id="CHEBI:30616"/>
        <label>2</label>
    </ligand>
</feature>
<feature type="binding site" evidence="14">
    <location>
        <position position="300"/>
    </location>
    <ligand>
        <name>Mn(2+)</name>
        <dbReference type="ChEBI" id="CHEBI:29035"/>
        <label>2</label>
    </ligand>
</feature>
<comment type="caution">
    <text evidence="14">Lacks conserved residue(s) required for the propagation of feature annotation.</text>
</comment>
<dbReference type="RefSeq" id="WP_271805694.1">
    <property type="nucleotide sequence ID" value="NZ_JAQMTU010000076.1"/>
</dbReference>
<name>A0ABT5A699_9CYAN</name>
<evidence type="ECO:0000256" key="12">
    <source>
        <dbReference type="ARBA" id="ARBA00023211"/>
    </source>
</evidence>
<dbReference type="PROSITE" id="PS51855">
    <property type="entry name" value="MGS"/>
    <property type="match status" value="1"/>
</dbReference>
<feature type="binding site" evidence="14">
    <location>
        <position position="170"/>
    </location>
    <ligand>
        <name>ATP</name>
        <dbReference type="ChEBI" id="CHEBI:30616"/>
        <label>1</label>
    </ligand>
</feature>
<feature type="binding site" evidence="14">
    <location>
        <position position="177"/>
    </location>
    <ligand>
        <name>ATP</name>
        <dbReference type="ChEBI" id="CHEBI:30616"/>
        <label>1</label>
    </ligand>
</feature>
<sequence>MPRRQDLKKILLLGSGPIIIGQACEFDYSGTQACKALREEGYEVVLVNSNPATIMTDPETANRTYIEPLTPEIVEKVIAKERPDALLPTMGGQTALNLAVALAKNGVLEKYNVELIGAKLPAIEKAEDRKLFNEAMAKIGVAVCPSGTASTLEESKAIALEIGTYPLIIRPAFTMGGTGGGIAYNQEEFEEMAQVGIDASPVSQILIDQSLLGWKEYELEVMRDLADNVVIICSIENLDPMGIHTGDSITVAPAQTLTDKEYQRLRDMAIKIIREIGVETGGSNIQFAINPENGDVVVIEMNPRVSRSSALSSKATGFPIAKIAAKLAVGYTLNELQNDITKKTPACFEPTIDYVVTKIPRFAFEKFPGSDSVLTTQMKSVGEAMAIGRTFNESFQKALRSLETGRAGWGADKAEKLPSGEQIRSQLRTPNPERIFSVRHAMQLGISNEEIYELTAIDPWFLDKLQELLEIEKFLKRTPLKQLTKEQMYAVKRNGYSDRQIAYCTKTKEDEVRAYRKYLEVIPVYKTVDTCAAEFEALTPYYYSTYEEETEVLPSDKPKVMILGGGPNRIGQGIEFDYCCCHAAYSLHDAGYETIMVNSNPETVSTDYDTSDRLYFEPLTKEDVLNIIEAENPQGIIVQFGGQTPLKLAVPLQEYLQGTGNSINTKIWGTSPDSIDMAENRERFEKILQELNIAQPPNGMARSYEDALIVAKRIGYPVVVRPSYVLGGRAMEIVYSDTELERYMTFAVQVEPEHPILIDKFLENAIEVDVDAIADHTGNVVIGGIMEHIEQAGIHSGDSACTLPSISLSPAVLNQIRLWTVQLAQALSVVGLMNIQFAIVGNNSYSPQVYILEANPRASRTVPFVSKATGVQLAKLASLVMSGKTLEELKFTKEVIPSHIAVKEAVLPFSKFPGTDTILGPEMRSTGEVMGIDRDFGRAFAKAELGAGEKLPLQGTVFVSMSDRDKPLAADVIKEFIKLGFTIMATQGTRQILQKAELDVTSILKLHEGRPHVLDAIKNGNIQLIINTPSGEEAHADSKLIRRTALGYKIPIITTIAGARATVAAIRSLQNTTLDVKVIQEYCHQS</sequence>
<evidence type="ECO:0000256" key="14">
    <source>
        <dbReference type="HAMAP-Rule" id="MF_01210"/>
    </source>
</evidence>
<dbReference type="InterPro" id="IPR036914">
    <property type="entry name" value="MGS-like_dom_sf"/>
</dbReference>
<evidence type="ECO:0000256" key="9">
    <source>
        <dbReference type="ARBA" id="ARBA00022840"/>
    </source>
</evidence>
<feature type="binding site" evidence="14">
    <location>
        <position position="855"/>
    </location>
    <ligand>
        <name>Mg(2+)</name>
        <dbReference type="ChEBI" id="CHEBI:18420"/>
        <label>4</label>
    </ligand>
</feature>
<dbReference type="InterPro" id="IPR005480">
    <property type="entry name" value="CPSase_lsu_oligo"/>
</dbReference>
<feature type="binding site" evidence="14">
    <location>
        <position position="302"/>
    </location>
    <ligand>
        <name>Mg(2+)</name>
        <dbReference type="ChEBI" id="CHEBI:18420"/>
        <label>2</label>
    </ligand>
</feature>
<dbReference type="Pfam" id="PF02142">
    <property type="entry name" value="MGS"/>
    <property type="match status" value="1"/>
</dbReference>
<dbReference type="PROSITE" id="PS00867">
    <property type="entry name" value="CPSASE_2"/>
    <property type="match status" value="2"/>
</dbReference>
<feature type="region of interest" description="Carboxyphosphate synthetic domain" evidence="14">
    <location>
        <begin position="1"/>
        <end position="403"/>
    </location>
</feature>
<comment type="domain">
    <text evidence="14">The large subunit is composed of 2 ATP-grasp domains that are involved in binding the 2 ATP molecules needed for carbamoyl phosphate synthesis. The N-terminal ATP-grasp domain (referred to as the carboxyphosphate synthetic component) catalyzes the ATP-dependent phosphorylation of hydrogencarbonate to carboxyphosphate and the subsequent nucleophilic attack by ammonia to form a carbamate intermediate. The C-terminal ATP-grasp domain (referred to as the carbamoyl phosphate synthetic component) then catalyzes the phosphorylation of carbamate with the second ATP to form the end product carbamoyl phosphate. The reactive and unstable enzyme intermediates are sequentially channeled from one active site to the next through the interior of the protein over a distance of at least 96 A.</text>
</comment>
<dbReference type="SUPFAM" id="SSF48108">
    <property type="entry name" value="Carbamoyl phosphate synthetase, large subunit connection domain"/>
    <property type="match status" value="1"/>
</dbReference>
<feature type="binding site" evidence="14">
    <location>
        <position position="853"/>
    </location>
    <ligand>
        <name>Mn(2+)</name>
        <dbReference type="ChEBI" id="CHEBI:29035"/>
        <label>3</label>
    </ligand>
</feature>
<dbReference type="InterPro" id="IPR013815">
    <property type="entry name" value="ATP_grasp_subdomain_1"/>
</dbReference>
<dbReference type="InterPro" id="IPR005483">
    <property type="entry name" value="CPSase_dom"/>
</dbReference>
<feature type="binding site" evidence="14">
    <location>
        <position position="836"/>
    </location>
    <ligand>
        <name>Mg(2+)</name>
        <dbReference type="ChEBI" id="CHEBI:18420"/>
        <label>3</label>
    </ligand>
</feature>
<comment type="pathway">
    <text evidence="14">Pyrimidine metabolism; UMP biosynthesis via de novo pathway; (S)-dihydroorotate from bicarbonate: step 1/3.</text>
</comment>
<dbReference type="SUPFAM" id="SSF52440">
    <property type="entry name" value="PreATP-grasp domain"/>
    <property type="match status" value="2"/>
</dbReference>
<keyword evidence="11 14" id="KW-0665">Pyrimidine biosynthesis</keyword>
<dbReference type="CDD" id="cd01424">
    <property type="entry name" value="MGS_CPS_II"/>
    <property type="match status" value="1"/>
</dbReference>
<dbReference type="Gene3D" id="3.40.50.20">
    <property type="match status" value="2"/>
</dbReference>
<dbReference type="EC" id="6.3.4.16" evidence="14"/>
<organism evidence="17 18">
    <name type="scientific">Dolichospermum circinale CS-537/01</name>
    <dbReference type="NCBI Taxonomy" id="3021739"/>
    <lineage>
        <taxon>Bacteria</taxon>
        <taxon>Bacillati</taxon>
        <taxon>Cyanobacteriota</taxon>
        <taxon>Cyanophyceae</taxon>
        <taxon>Nostocales</taxon>
        <taxon>Aphanizomenonaceae</taxon>
        <taxon>Dolichospermum</taxon>
        <taxon>Dolichospermum circinale</taxon>
    </lineage>
</organism>
<dbReference type="Proteomes" id="UP001212123">
    <property type="component" value="Unassembled WGS sequence"/>
</dbReference>
<feature type="binding site" evidence="14">
    <location>
        <position position="796"/>
    </location>
    <ligand>
        <name>ATP</name>
        <dbReference type="ChEBI" id="CHEBI:30616"/>
        <label>2</label>
    </ligand>
</feature>
<feature type="binding site" evidence="14">
    <location>
        <position position="767"/>
    </location>
    <ligand>
        <name>ATP</name>
        <dbReference type="ChEBI" id="CHEBI:30616"/>
        <label>2</label>
    </ligand>
</feature>
<dbReference type="InterPro" id="IPR058047">
    <property type="entry name" value="CPSase_preATP-grasp"/>
</dbReference>
<dbReference type="NCBIfam" id="NF003671">
    <property type="entry name" value="PRK05294.1"/>
    <property type="match status" value="1"/>
</dbReference>
<feature type="region of interest" description="Allosteric domain" evidence="14">
    <location>
        <begin position="949"/>
        <end position="1086"/>
    </location>
</feature>
<feature type="binding site" evidence="14">
    <location>
        <position position="302"/>
    </location>
    <ligand>
        <name>Mn(2+)</name>
        <dbReference type="ChEBI" id="CHEBI:29035"/>
        <label>2</label>
    </ligand>
</feature>
<dbReference type="InterPro" id="IPR011761">
    <property type="entry name" value="ATP-grasp"/>
</dbReference>
<evidence type="ECO:0000256" key="1">
    <source>
        <dbReference type="ARBA" id="ARBA00005077"/>
    </source>
</evidence>
<reference evidence="17 18" key="1">
    <citation type="submission" date="2023-01" db="EMBL/GenBank/DDBJ databases">
        <title>Genomes from the Australian National Cyanobacteria Reference Collection.</title>
        <authorList>
            <person name="Willis A."/>
            <person name="Lee E.M.F."/>
        </authorList>
    </citation>
    <scope>NUCLEOTIDE SEQUENCE [LARGE SCALE GENOMIC DNA]</scope>
    <source>
        <strain evidence="17 18">CS-537/01</strain>
    </source>
</reference>
<feature type="binding site" evidence="14">
    <location>
        <position position="793"/>
    </location>
    <ligand>
        <name>ATP</name>
        <dbReference type="ChEBI" id="CHEBI:30616"/>
        <label>2</label>
    </ligand>
</feature>
<comment type="cofactor">
    <cofactor evidence="14">
        <name>Mg(2+)</name>
        <dbReference type="ChEBI" id="CHEBI:18420"/>
    </cofactor>
    <cofactor evidence="14">
        <name>Mn(2+)</name>
        <dbReference type="ChEBI" id="CHEBI:29035"/>
    </cofactor>
    <text evidence="14">Binds 4 Mg(2+) or Mn(2+) ions per subunit.</text>
</comment>
<evidence type="ECO:0000313" key="18">
    <source>
        <dbReference type="Proteomes" id="UP001212123"/>
    </source>
</evidence>
<comment type="caution">
    <text evidence="17">The sequence shown here is derived from an EMBL/GenBank/DDBJ whole genome shotgun (WGS) entry which is preliminary data.</text>
</comment>
<feature type="binding site" evidence="14">
    <location>
        <position position="286"/>
    </location>
    <ligand>
        <name>Mn(2+)</name>
        <dbReference type="ChEBI" id="CHEBI:29035"/>
        <label>1</label>
    </ligand>
</feature>
<feature type="binding site" evidence="14">
    <location>
        <position position="216"/>
    </location>
    <ligand>
        <name>ATP</name>
        <dbReference type="ChEBI" id="CHEBI:30616"/>
        <label>1</label>
    </ligand>
</feature>
<feature type="binding site" evidence="14">
    <location>
        <position position="211"/>
    </location>
    <ligand>
        <name>ATP</name>
        <dbReference type="ChEBI" id="CHEBI:30616"/>
        <label>1</label>
    </ligand>
</feature>
<comment type="function">
    <text evidence="14">Large subunit of the glutamine-dependent carbamoyl phosphate synthetase (CPSase). CPSase catalyzes the formation of carbamoyl phosphate from the ammonia moiety of glutamine, carbonate, and phosphate donated by ATP, constituting the first step of 2 biosynthetic pathways, one leading to arginine and/or urea and the other to pyrimidine nucleotides. The large subunit (synthetase) binds the substrates ammonia (free or transferred from glutamine from the small subunit), hydrogencarbonate and ATP and carries out an ATP-coupled ligase reaction, activating hydrogencarbonate by forming carboxy phosphate which reacts with ammonia to form carbamoyl phosphate.</text>
</comment>
<keyword evidence="7 14" id="KW-0677">Repeat</keyword>
<comment type="catalytic activity">
    <reaction evidence="14">
        <text>hydrogencarbonate + L-glutamine + 2 ATP + H2O = carbamoyl phosphate + L-glutamate + 2 ADP + phosphate + 2 H(+)</text>
        <dbReference type="Rhea" id="RHEA:18633"/>
        <dbReference type="ChEBI" id="CHEBI:15377"/>
        <dbReference type="ChEBI" id="CHEBI:15378"/>
        <dbReference type="ChEBI" id="CHEBI:17544"/>
        <dbReference type="ChEBI" id="CHEBI:29985"/>
        <dbReference type="ChEBI" id="CHEBI:30616"/>
        <dbReference type="ChEBI" id="CHEBI:43474"/>
        <dbReference type="ChEBI" id="CHEBI:58228"/>
        <dbReference type="ChEBI" id="CHEBI:58359"/>
        <dbReference type="ChEBI" id="CHEBI:456216"/>
        <dbReference type="EC" id="6.3.5.5"/>
    </reaction>
</comment>
<evidence type="ECO:0000256" key="8">
    <source>
        <dbReference type="ARBA" id="ARBA00022741"/>
    </source>
</evidence>
<dbReference type="InterPro" id="IPR036897">
    <property type="entry name" value="CarbamoylP_synth_lsu_oligo_sf"/>
</dbReference>
<evidence type="ECO:0000256" key="5">
    <source>
        <dbReference type="ARBA" id="ARBA00022605"/>
    </source>
</evidence>
<keyword evidence="3 14" id="KW-0055">Arginine biosynthesis</keyword>
<protein>
    <recommendedName>
        <fullName evidence="14">Carbamoyl phosphate synthase large chain</fullName>
        <ecNumber evidence="14">6.3.4.16</ecNumber>
        <ecNumber evidence="14">6.3.5.5</ecNumber>
    </recommendedName>
    <alternativeName>
        <fullName evidence="14">Carbamoyl phosphate synthetase ammonia chain</fullName>
    </alternativeName>
</protein>
<feature type="binding site" evidence="14">
    <location>
        <position position="836"/>
    </location>
    <ligand>
        <name>ATP</name>
        <dbReference type="ChEBI" id="CHEBI:30616"/>
        <label>2</label>
    </ligand>
</feature>
<evidence type="ECO:0000259" key="15">
    <source>
        <dbReference type="PROSITE" id="PS50975"/>
    </source>
</evidence>
<dbReference type="PANTHER" id="PTHR11405:SF53">
    <property type="entry name" value="CARBAMOYL-PHOSPHATE SYNTHASE [AMMONIA], MITOCHONDRIAL"/>
    <property type="match status" value="1"/>
</dbReference>
<keyword evidence="5 14" id="KW-0028">Amino-acid biosynthesis</keyword>
<feature type="domain" description="ATP-grasp" evidence="15">
    <location>
        <begin position="685"/>
        <end position="882"/>
    </location>
</feature>
<dbReference type="PRINTS" id="PR00098">
    <property type="entry name" value="CPSASE"/>
</dbReference>
<feature type="binding site" evidence="14">
    <location>
        <position position="209"/>
    </location>
    <ligand>
        <name>ATP</name>
        <dbReference type="ChEBI" id="CHEBI:30616"/>
        <label>1</label>
    </ligand>
</feature>
<dbReference type="PANTHER" id="PTHR11405">
    <property type="entry name" value="CARBAMOYLTRANSFERASE FAMILY MEMBER"/>
    <property type="match status" value="1"/>
</dbReference>
<comment type="subunit">
    <text evidence="14">Composed of two chains; the small (or glutamine) chain promotes the hydrolysis of glutamine to ammonia, which is used by the large (or ammonia) chain to synthesize carbamoyl phosphate. Tetramer of heterodimers (alpha,beta)4.</text>
</comment>
<evidence type="ECO:0000256" key="2">
    <source>
        <dbReference type="ARBA" id="ARBA00009799"/>
    </source>
</evidence>
<dbReference type="Gene3D" id="3.30.1490.20">
    <property type="entry name" value="ATP-grasp fold, A domain"/>
    <property type="match status" value="1"/>
</dbReference>
<feature type="domain" description="ATP-grasp" evidence="15">
    <location>
        <begin position="133"/>
        <end position="329"/>
    </location>
</feature>
<accession>A0ABT5A699</accession>
<evidence type="ECO:0000256" key="7">
    <source>
        <dbReference type="ARBA" id="ARBA00022737"/>
    </source>
</evidence>
<dbReference type="Gene3D" id="3.40.50.1380">
    <property type="entry name" value="Methylglyoxal synthase-like domain"/>
    <property type="match status" value="1"/>
</dbReference>
<feature type="binding site" evidence="14">
    <location>
        <position position="286"/>
    </location>
    <ligand>
        <name>Mg(2+)</name>
        <dbReference type="ChEBI" id="CHEBI:18420"/>
        <label>1</label>
    </ligand>
</feature>
<dbReference type="Gene3D" id="1.10.1030.10">
    <property type="entry name" value="Carbamoyl-phosphate synthetase, large subunit oligomerisation domain"/>
    <property type="match status" value="1"/>
</dbReference>
<keyword evidence="9 14" id="KW-0067">ATP-binding</keyword>
<keyword evidence="18" id="KW-1185">Reference proteome</keyword>
<feature type="binding site" evidence="14">
    <location>
        <position position="853"/>
    </location>
    <ligand>
        <name>Mg(2+)</name>
        <dbReference type="ChEBI" id="CHEBI:18420"/>
        <label>4</label>
    </ligand>
</feature>
<evidence type="ECO:0000313" key="17">
    <source>
        <dbReference type="EMBL" id="MDB9487465.1"/>
    </source>
</evidence>
<dbReference type="SMART" id="SM00851">
    <property type="entry name" value="MGS"/>
    <property type="match status" value="1"/>
</dbReference>
<dbReference type="SMART" id="SM01096">
    <property type="entry name" value="CPSase_L_D3"/>
    <property type="match status" value="1"/>
</dbReference>
<feature type="binding site" evidence="14">
    <location>
        <position position="762"/>
    </location>
    <ligand>
        <name>ATP</name>
        <dbReference type="ChEBI" id="CHEBI:30616"/>
        <label>2</label>
    </ligand>
</feature>
<feature type="binding site" evidence="14">
    <location>
        <position position="244"/>
    </location>
    <ligand>
        <name>ATP</name>
        <dbReference type="ChEBI" id="CHEBI:30616"/>
        <label>1</label>
    </ligand>
</feature>
<keyword evidence="4 14" id="KW-0436">Ligase</keyword>
<comment type="pathway">
    <text evidence="1 14">Amino-acid biosynthesis; L-arginine biosynthesis; carbamoyl phosphate from bicarbonate: step 1/1.</text>
</comment>
<feature type="binding site" evidence="14">
    <location>
        <position position="795"/>
    </location>
    <ligand>
        <name>ATP</name>
        <dbReference type="ChEBI" id="CHEBI:30616"/>
        <label>2</label>
    </ligand>
</feature>
<dbReference type="NCBIfam" id="TIGR01369">
    <property type="entry name" value="CPSaseII_lrg"/>
    <property type="match status" value="1"/>
</dbReference>
<dbReference type="SUPFAM" id="SSF56059">
    <property type="entry name" value="Glutathione synthetase ATP-binding domain-like"/>
    <property type="match status" value="2"/>
</dbReference>
<feature type="binding site" evidence="14">
    <location>
        <position position="853"/>
    </location>
    <ligand>
        <name>Mn(2+)</name>
        <dbReference type="ChEBI" id="CHEBI:29035"/>
        <label>4</label>
    </ligand>
</feature>
<feature type="binding site" evidence="14">
    <location>
        <position position="300"/>
    </location>
    <ligand>
        <name>Mg(2+)</name>
        <dbReference type="ChEBI" id="CHEBI:18420"/>
        <label>1</label>
    </ligand>
</feature>
<dbReference type="EC" id="6.3.5.5" evidence="14"/>
<feature type="binding site" evidence="14">
    <location>
        <position position="721"/>
    </location>
    <ligand>
        <name>ATP</name>
        <dbReference type="ChEBI" id="CHEBI:30616"/>
        <label>2</label>
    </ligand>
</feature>
<dbReference type="InterPro" id="IPR011607">
    <property type="entry name" value="MGS-like_dom"/>
</dbReference>
<feature type="binding site" evidence="14">
    <location>
        <position position="243"/>
    </location>
    <ligand>
        <name>ATP</name>
        <dbReference type="ChEBI" id="CHEBI:30616"/>
        <label>1</label>
    </ligand>
</feature>
<evidence type="ECO:0000256" key="6">
    <source>
        <dbReference type="ARBA" id="ARBA00022723"/>
    </source>
</evidence>